<feature type="domain" description="Mce/MlaD" evidence="8">
    <location>
        <begin position="48"/>
        <end position="134"/>
    </location>
</feature>
<keyword evidence="10" id="KW-1185">Reference proteome</keyword>
<comment type="caution">
    <text evidence="9">The sequence shown here is derived from an EMBL/GenBank/DDBJ whole genome shotgun (WGS) entry which is preliminary data.</text>
</comment>
<accession>A0A840CD10</accession>
<comment type="subcellular location">
    <subcellularLocation>
        <location evidence="1">Cell inner membrane</location>
    </subcellularLocation>
</comment>
<feature type="domain" description="Mce/MlaD" evidence="8">
    <location>
        <begin position="164"/>
        <end position="224"/>
    </location>
</feature>
<dbReference type="GO" id="GO:0005886">
    <property type="term" value="C:plasma membrane"/>
    <property type="evidence" value="ECO:0007669"/>
    <property type="project" value="UniProtKB-SubCell"/>
</dbReference>
<dbReference type="AlphaFoldDB" id="A0A840CD10"/>
<evidence type="ECO:0000256" key="1">
    <source>
        <dbReference type="ARBA" id="ARBA00004533"/>
    </source>
</evidence>
<feature type="transmembrane region" description="Helical" evidence="7">
    <location>
        <begin position="22"/>
        <end position="41"/>
    </location>
</feature>
<evidence type="ECO:0000259" key="8">
    <source>
        <dbReference type="Pfam" id="PF02470"/>
    </source>
</evidence>
<evidence type="ECO:0000256" key="6">
    <source>
        <dbReference type="ARBA" id="ARBA00023136"/>
    </source>
</evidence>
<gene>
    <name evidence="9" type="ORF">GGR17_002562</name>
</gene>
<proteinExistence type="predicted"/>
<dbReference type="Pfam" id="PF02470">
    <property type="entry name" value="MlaD"/>
    <property type="match status" value="3"/>
</dbReference>
<keyword evidence="5 7" id="KW-1133">Transmembrane helix</keyword>
<evidence type="ECO:0000256" key="7">
    <source>
        <dbReference type="SAM" id="Phobius"/>
    </source>
</evidence>
<dbReference type="RefSeq" id="WP_054539890.1">
    <property type="nucleotide sequence ID" value="NZ_JACIEQ010000003.1"/>
</dbReference>
<keyword evidence="6 7" id="KW-0472">Membrane</keyword>
<keyword evidence="4 7" id="KW-0812">Transmembrane</keyword>
<evidence type="ECO:0000313" key="10">
    <source>
        <dbReference type="Proteomes" id="UP000585681"/>
    </source>
</evidence>
<dbReference type="PANTHER" id="PTHR30462:SF0">
    <property type="entry name" value="INTERMEMBRANE TRANSPORT PROTEIN YEBT"/>
    <property type="match status" value="1"/>
</dbReference>
<keyword evidence="2" id="KW-1003">Cell membrane</keyword>
<protein>
    <submittedName>
        <fullName evidence="9">Paraquat-inducible protein B</fullName>
    </submittedName>
</protein>
<evidence type="ECO:0000313" key="9">
    <source>
        <dbReference type="EMBL" id="MBB4022743.1"/>
    </source>
</evidence>
<organism evidence="9 10">
    <name type="scientific">Actibacterium naphthalenivorans</name>
    <dbReference type="NCBI Taxonomy" id="1614693"/>
    <lineage>
        <taxon>Bacteria</taxon>
        <taxon>Pseudomonadati</taxon>
        <taxon>Pseudomonadota</taxon>
        <taxon>Alphaproteobacteria</taxon>
        <taxon>Rhodobacterales</taxon>
        <taxon>Roseobacteraceae</taxon>
        <taxon>Actibacterium</taxon>
    </lineage>
</organism>
<dbReference type="PANTHER" id="PTHR30462">
    <property type="entry name" value="INTERMEMBRANE TRANSPORT PROTEIN PQIB-RELATED"/>
    <property type="match status" value="1"/>
</dbReference>
<dbReference type="InterPro" id="IPR051800">
    <property type="entry name" value="PqiA-PqiB_transport"/>
</dbReference>
<dbReference type="InterPro" id="IPR003399">
    <property type="entry name" value="Mce/MlaD"/>
</dbReference>
<name>A0A840CD10_9RHOB</name>
<evidence type="ECO:0000256" key="3">
    <source>
        <dbReference type="ARBA" id="ARBA00022519"/>
    </source>
</evidence>
<sequence>MNDVTPPEPEIRPARPAFWQRLSVVWLVPVLALAISLGVAWQNYSHRGRLVEISFANATGVVAGSTAIKFRDVTVGTVEKVGFSGDLSRVIITARIDRDVIPFLDEDARFWVVRPQVSVRGISGLDTVLSGVFIEGSWNSQRGTARRSFTGQDEPPLVRPGQPGTQIELHARDGNKLAAGAPILHKGVKVGYIEEPRLSPSGDGVVVQAFIEGPHDRRITSATRFWDTSGFSVSLGTAGVTLNMSSLASLVEGGVSFDTLISGGDPITQGQVFDIYEDEAAARESLFNDATAAPDDLHLSVLFDGSVSGLTPGADVRFRGVRIGEVSDLIAQVEEVDGRRRIRLLVNLTIKPSRLGFGDDLSAEGVMTLLQDYVARGLRARLATSSILTGALIVELVELTEYTPATIDMEAKPYPVLPATEAELSDFDATAEGVFERINALPVEELLSSAISLMDSLERLANDQALQETPRTMNALLDEARALIGSADTQAVPGEVRAAIGDLRKITDELEQARTVAKLNDAIDSAASAAANIDTAAADLPEITEQVKALGDKANSLAVEELVDAATRALASIDALIGTEDARQLPPALTGALNQVRGFLAELREGGAIGNVNSALASAEAAADAVENAAASLPALSERLSRVVAEAEALLGSYGERSRFNAETLATFRDIQSAANAIRTLARTLERDPNSILFGK</sequence>
<dbReference type="Proteomes" id="UP000585681">
    <property type="component" value="Unassembled WGS sequence"/>
</dbReference>
<feature type="domain" description="Mce/MlaD" evidence="8">
    <location>
        <begin position="306"/>
        <end position="396"/>
    </location>
</feature>
<evidence type="ECO:0000256" key="4">
    <source>
        <dbReference type="ARBA" id="ARBA00022692"/>
    </source>
</evidence>
<reference evidence="9 10" key="1">
    <citation type="submission" date="2020-08" db="EMBL/GenBank/DDBJ databases">
        <title>Genomic Encyclopedia of Type Strains, Phase IV (KMG-IV): sequencing the most valuable type-strain genomes for metagenomic binning, comparative biology and taxonomic classification.</title>
        <authorList>
            <person name="Goeker M."/>
        </authorList>
    </citation>
    <scope>NUCLEOTIDE SEQUENCE [LARGE SCALE GENOMIC DNA]</scope>
    <source>
        <strain evidence="9 10">DSM 105040</strain>
    </source>
</reference>
<evidence type="ECO:0000256" key="2">
    <source>
        <dbReference type="ARBA" id="ARBA00022475"/>
    </source>
</evidence>
<dbReference type="EMBL" id="JACIEQ010000003">
    <property type="protein sequence ID" value="MBB4022743.1"/>
    <property type="molecule type" value="Genomic_DNA"/>
</dbReference>
<keyword evidence="3" id="KW-0997">Cell inner membrane</keyword>
<evidence type="ECO:0000256" key="5">
    <source>
        <dbReference type="ARBA" id="ARBA00022989"/>
    </source>
</evidence>